<dbReference type="Gene3D" id="3.30.750.24">
    <property type="entry name" value="STAS domain"/>
    <property type="match status" value="1"/>
</dbReference>
<dbReference type="EMBL" id="BONX01000063">
    <property type="protein sequence ID" value="GIH00977.1"/>
    <property type="molecule type" value="Genomic_DNA"/>
</dbReference>
<feature type="domain" description="STAS" evidence="1">
    <location>
        <begin position="33"/>
        <end position="127"/>
    </location>
</feature>
<accession>A0ABQ4F281</accession>
<organism evidence="2 3">
    <name type="scientific">Plantactinospora mayteni</name>
    <dbReference type="NCBI Taxonomy" id="566021"/>
    <lineage>
        <taxon>Bacteria</taxon>
        <taxon>Bacillati</taxon>
        <taxon>Actinomycetota</taxon>
        <taxon>Actinomycetes</taxon>
        <taxon>Micromonosporales</taxon>
        <taxon>Micromonosporaceae</taxon>
        <taxon>Plantactinospora</taxon>
    </lineage>
</organism>
<dbReference type="InterPro" id="IPR002645">
    <property type="entry name" value="STAS_dom"/>
</dbReference>
<evidence type="ECO:0000313" key="3">
    <source>
        <dbReference type="Proteomes" id="UP000621500"/>
    </source>
</evidence>
<dbReference type="SUPFAM" id="SSF52091">
    <property type="entry name" value="SpoIIaa-like"/>
    <property type="match status" value="1"/>
</dbReference>
<dbReference type="InterPro" id="IPR036513">
    <property type="entry name" value="STAS_dom_sf"/>
</dbReference>
<protein>
    <recommendedName>
        <fullName evidence="1">STAS domain-containing protein</fullName>
    </recommendedName>
</protein>
<dbReference type="Pfam" id="PF01740">
    <property type="entry name" value="STAS"/>
    <property type="match status" value="1"/>
</dbReference>
<evidence type="ECO:0000313" key="2">
    <source>
        <dbReference type="EMBL" id="GIH00977.1"/>
    </source>
</evidence>
<dbReference type="Proteomes" id="UP000621500">
    <property type="component" value="Unassembled WGS sequence"/>
</dbReference>
<proteinExistence type="predicted"/>
<dbReference type="CDD" id="cd07043">
    <property type="entry name" value="STAS_anti-anti-sigma_factors"/>
    <property type="match status" value="1"/>
</dbReference>
<gene>
    <name evidence="2" type="ORF">Pma05_75490</name>
</gene>
<dbReference type="PROSITE" id="PS50801">
    <property type="entry name" value="STAS"/>
    <property type="match status" value="1"/>
</dbReference>
<reference evidence="2 3" key="1">
    <citation type="submission" date="2021-01" db="EMBL/GenBank/DDBJ databases">
        <title>Whole genome shotgun sequence of Plantactinospora mayteni NBRC 109088.</title>
        <authorList>
            <person name="Komaki H."/>
            <person name="Tamura T."/>
        </authorList>
    </citation>
    <scope>NUCLEOTIDE SEQUENCE [LARGE SCALE GENOMIC DNA]</scope>
    <source>
        <strain evidence="2 3">NBRC 109088</strain>
    </source>
</reference>
<comment type="caution">
    <text evidence="2">The sequence shown here is derived from an EMBL/GenBank/DDBJ whole genome shotgun (WGS) entry which is preliminary data.</text>
</comment>
<name>A0ABQ4F281_9ACTN</name>
<evidence type="ECO:0000259" key="1">
    <source>
        <dbReference type="PROSITE" id="PS50801"/>
    </source>
</evidence>
<keyword evidence="3" id="KW-1185">Reference proteome</keyword>
<sequence length="127" mass="13607">MFLTFIRWARTQYTVKKGGPVPNTPVEVSTVVDGTLVVQPHGPVGIDCAAELRHILVRAVRKVRPWRVMVDLSDVSALDPIGVGTLAAACHVGDDDNVIVSICTSSAAIASRLTAAGVPPQRLRRTR</sequence>